<keyword evidence="4" id="KW-1134">Transmembrane beta strand</keyword>
<keyword evidence="5" id="KW-0812">Transmembrane</keyword>
<dbReference type="Pfam" id="PF13609">
    <property type="entry name" value="Porin_4"/>
    <property type="match status" value="1"/>
</dbReference>
<sequence length="361" mass="38185">MKRHHIAALLTLQSLGAGAFAQSSVTIYGSVDNGISYINNIGGKSVVKMADGINKSNALGFLGTEDLGGGLHAVFKLENGFSLNTGALGQGLIFGKQAYVGLGKTGVGDVLLGRQYDYTLQLEKYMVPYLNTGIMLFQNADLDRASGERLNNAVQFNSASFGGLIFGAMYSFGQNAGTSSTNIGRAYSANVQYSYGPFQAGLVVTDINKVPVLAGSTGAPTLLGLRMTPSTVLLVDNQRILGAAGMYTFGNWRASAIYTNTKLQLNGHSTTDQVVHLGGDYHPLPAVDLSAKVSYDKLDESHWYSVNLAATYLLSKRTDIYLELAGQKAGGATGTVASIAAMGASSTDKQFVSRVGLRHFF</sequence>
<proteinExistence type="predicted"/>
<dbReference type="Proteomes" id="UP000030460">
    <property type="component" value="Unassembled WGS sequence"/>
</dbReference>
<evidence type="ECO:0000256" key="11">
    <source>
        <dbReference type="SAM" id="SignalP"/>
    </source>
</evidence>
<dbReference type="GO" id="GO:0046930">
    <property type="term" value="C:pore complex"/>
    <property type="evidence" value="ECO:0007669"/>
    <property type="project" value="UniProtKB-KW"/>
</dbReference>
<keyword evidence="7" id="KW-0406">Ion transport</keyword>
<dbReference type="InterPro" id="IPR023614">
    <property type="entry name" value="Porin_dom_sf"/>
</dbReference>
<evidence type="ECO:0000256" key="3">
    <source>
        <dbReference type="ARBA" id="ARBA00022448"/>
    </source>
</evidence>
<dbReference type="PANTHER" id="PTHR34501">
    <property type="entry name" value="PROTEIN YDDL-RELATED"/>
    <property type="match status" value="1"/>
</dbReference>
<feature type="chain" id="PRO_5035761164" evidence="11">
    <location>
        <begin position="22"/>
        <end position="361"/>
    </location>
</feature>
<evidence type="ECO:0000256" key="5">
    <source>
        <dbReference type="ARBA" id="ARBA00022692"/>
    </source>
</evidence>
<keyword evidence="3" id="KW-0813">Transport</keyword>
<dbReference type="AlphaFoldDB" id="A0A8T6ZHS9"/>
<dbReference type="InterPro" id="IPR050298">
    <property type="entry name" value="Gram-neg_bact_OMP"/>
</dbReference>
<dbReference type="GO" id="GO:0006811">
    <property type="term" value="P:monoatomic ion transport"/>
    <property type="evidence" value="ECO:0007669"/>
    <property type="project" value="UniProtKB-KW"/>
</dbReference>
<dbReference type="InterPro" id="IPR002299">
    <property type="entry name" value="Porin_Neis"/>
</dbReference>
<organism evidence="13 14">
    <name type="scientific">Paraburkholderia sacchari</name>
    <dbReference type="NCBI Taxonomy" id="159450"/>
    <lineage>
        <taxon>Bacteria</taxon>
        <taxon>Pseudomonadati</taxon>
        <taxon>Pseudomonadota</taxon>
        <taxon>Betaproteobacteria</taxon>
        <taxon>Burkholderiales</taxon>
        <taxon>Burkholderiaceae</taxon>
        <taxon>Paraburkholderia</taxon>
    </lineage>
</organism>
<evidence type="ECO:0000256" key="10">
    <source>
        <dbReference type="ARBA" id="ARBA00023237"/>
    </source>
</evidence>
<evidence type="ECO:0000313" key="13">
    <source>
        <dbReference type="EMBL" id="NLP63800.1"/>
    </source>
</evidence>
<evidence type="ECO:0000256" key="8">
    <source>
        <dbReference type="ARBA" id="ARBA00023114"/>
    </source>
</evidence>
<keyword evidence="8" id="KW-0626">Porin</keyword>
<protein>
    <submittedName>
        <fullName evidence="13">Porin</fullName>
    </submittedName>
</protein>
<reference evidence="13" key="1">
    <citation type="journal article" date="2015" name="Genome Announc.">
        <title>Draft Genome Sequence of the Polyhydroxyalkanoate-Producing Bacterium Burkholderia sacchari LMG 19450 Isolated from Brazilian Sugarcane Plantation Soil.</title>
        <authorList>
            <person name="Alexandrino P.M."/>
            <person name="Mendonca T.T."/>
            <person name="Guaman Bautista L.P."/>
            <person name="Cherix J."/>
            <person name="Lozano-Sakalauskas G.C."/>
            <person name="Fujita A."/>
            <person name="Ramos Filho E."/>
            <person name="Long P."/>
            <person name="Padilla G."/>
            <person name="Taciro M.K."/>
            <person name="Gomez J.G."/>
            <person name="Silva L.F."/>
        </authorList>
    </citation>
    <scope>NUCLEOTIDE SEQUENCE</scope>
    <source>
        <strain evidence="13">LMG 19450</strain>
    </source>
</reference>
<evidence type="ECO:0000256" key="2">
    <source>
        <dbReference type="ARBA" id="ARBA00011233"/>
    </source>
</evidence>
<dbReference type="SUPFAM" id="SSF56935">
    <property type="entry name" value="Porins"/>
    <property type="match status" value="1"/>
</dbReference>
<dbReference type="RefSeq" id="WP_052148135.1">
    <property type="nucleotide sequence ID" value="NZ_CADFGF010000006.1"/>
</dbReference>
<keyword evidence="14" id="KW-1185">Reference proteome</keyword>
<evidence type="ECO:0000259" key="12">
    <source>
        <dbReference type="Pfam" id="PF13609"/>
    </source>
</evidence>
<dbReference type="PRINTS" id="PR00184">
    <property type="entry name" value="NEISSPPORIN"/>
</dbReference>
<reference evidence="13" key="2">
    <citation type="submission" date="2020-04" db="EMBL/GenBank/DDBJ databases">
        <authorList>
            <person name="Alexandrino P."/>
            <person name="Mendonca T."/>
            <person name="Guaman L."/>
            <person name="Cherix J."/>
            <person name="Lozano-Sakalauskas G."/>
            <person name="Fujita A."/>
            <person name="Filho E.R."/>
            <person name="Long P."/>
            <person name="Padilla G."/>
            <person name="Taciro M.K."/>
            <person name="Gomez J.G."/>
            <person name="Silva L.F."/>
            <person name="Torres M."/>
        </authorList>
    </citation>
    <scope>NUCLEOTIDE SEQUENCE</scope>
    <source>
        <strain evidence="13">LMG 19450</strain>
    </source>
</reference>
<dbReference type="InterPro" id="IPR033900">
    <property type="entry name" value="Gram_neg_porin_domain"/>
</dbReference>
<keyword evidence="10" id="KW-0998">Cell outer membrane</keyword>
<gene>
    <name evidence="13" type="ORF">NH14_022090</name>
</gene>
<dbReference type="CDD" id="cd00342">
    <property type="entry name" value="gram_neg_porins"/>
    <property type="match status" value="1"/>
</dbReference>
<keyword evidence="9" id="KW-0472">Membrane</keyword>
<dbReference type="OrthoDB" id="6975458at2"/>
<evidence type="ECO:0000256" key="4">
    <source>
        <dbReference type="ARBA" id="ARBA00022452"/>
    </source>
</evidence>
<dbReference type="PANTHER" id="PTHR34501:SF9">
    <property type="entry name" value="MAJOR OUTER MEMBRANE PROTEIN P.IA"/>
    <property type="match status" value="1"/>
</dbReference>
<comment type="caution">
    <text evidence="13">The sequence shown here is derived from an EMBL/GenBank/DDBJ whole genome shotgun (WGS) entry which is preliminary data.</text>
</comment>
<evidence type="ECO:0000256" key="1">
    <source>
        <dbReference type="ARBA" id="ARBA00004571"/>
    </source>
</evidence>
<accession>A0A8T6ZHS9</accession>
<feature type="domain" description="Porin" evidence="12">
    <location>
        <begin position="15"/>
        <end position="326"/>
    </location>
</feature>
<comment type="subunit">
    <text evidence="2">Homotrimer.</text>
</comment>
<dbReference type="Gene3D" id="2.40.160.10">
    <property type="entry name" value="Porin"/>
    <property type="match status" value="1"/>
</dbReference>
<feature type="signal peptide" evidence="11">
    <location>
        <begin position="1"/>
        <end position="21"/>
    </location>
</feature>
<evidence type="ECO:0000256" key="7">
    <source>
        <dbReference type="ARBA" id="ARBA00023065"/>
    </source>
</evidence>
<dbReference type="EMBL" id="JTDB02000006">
    <property type="protein sequence ID" value="NLP63800.1"/>
    <property type="molecule type" value="Genomic_DNA"/>
</dbReference>
<name>A0A8T6ZHS9_9BURK</name>
<dbReference type="GO" id="GO:0015288">
    <property type="term" value="F:porin activity"/>
    <property type="evidence" value="ECO:0007669"/>
    <property type="project" value="UniProtKB-KW"/>
</dbReference>
<evidence type="ECO:0000313" key="14">
    <source>
        <dbReference type="Proteomes" id="UP000030460"/>
    </source>
</evidence>
<evidence type="ECO:0000256" key="9">
    <source>
        <dbReference type="ARBA" id="ARBA00023136"/>
    </source>
</evidence>
<evidence type="ECO:0000256" key="6">
    <source>
        <dbReference type="ARBA" id="ARBA00022729"/>
    </source>
</evidence>
<dbReference type="GO" id="GO:0009279">
    <property type="term" value="C:cell outer membrane"/>
    <property type="evidence" value="ECO:0007669"/>
    <property type="project" value="UniProtKB-SubCell"/>
</dbReference>
<comment type="subcellular location">
    <subcellularLocation>
        <location evidence="1">Cell outer membrane</location>
        <topology evidence="1">Multi-pass membrane protein</topology>
    </subcellularLocation>
</comment>
<keyword evidence="6 11" id="KW-0732">Signal</keyword>